<dbReference type="EMBL" id="BAABME010028281">
    <property type="protein sequence ID" value="GAA0177895.1"/>
    <property type="molecule type" value="Genomic_DNA"/>
</dbReference>
<sequence>MSIFSFRIILSPRSSQSNPSPPRAMPPRVSSPRGETSNYDPWFFDVPYTLPSSITVNEDTLYFEGTHNLTITKELHAEEGRPWGSELSTVLPTPRHIFSFLA</sequence>
<organism evidence="2 3">
    <name type="scientific">Lithospermum erythrorhizon</name>
    <name type="common">Purple gromwell</name>
    <name type="synonym">Lithospermum officinale var. erythrorhizon</name>
    <dbReference type="NCBI Taxonomy" id="34254"/>
    <lineage>
        <taxon>Eukaryota</taxon>
        <taxon>Viridiplantae</taxon>
        <taxon>Streptophyta</taxon>
        <taxon>Embryophyta</taxon>
        <taxon>Tracheophyta</taxon>
        <taxon>Spermatophyta</taxon>
        <taxon>Magnoliopsida</taxon>
        <taxon>eudicotyledons</taxon>
        <taxon>Gunneridae</taxon>
        <taxon>Pentapetalae</taxon>
        <taxon>asterids</taxon>
        <taxon>lamiids</taxon>
        <taxon>Boraginales</taxon>
        <taxon>Boraginaceae</taxon>
        <taxon>Boraginoideae</taxon>
        <taxon>Lithospermeae</taxon>
        <taxon>Lithospermum</taxon>
    </lineage>
</organism>
<feature type="region of interest" description="Disordered" evidence="1">
    <location>
        <begin position="12"/>
        <end position="35"/>
    </location>
</feature>
<keyword evidence="3" id="KW-1185">Reference proteome</keyword>
<proteinExistence type="predicted"/>
<accession>A0AAV3RNK0</accession>
<evidence type="ECO:0000256" key="1">
    <source>
        <dbReference type="SAM" id="MobiDB-lite"/>
    </source>
</evidence>
<reference evidence="2 3" key="1">
    <citation type="submission" date="2024-01" db="EMBL/GenBank/DDBJ databases">
        <title>The complete chloroplast genome sequence of Lithospermum erythrorhizon: insights into the phylogenetic relationship among Boraginaceae species and the maternal lineages of purple gromwells.</title>
        <authorList>
            <person name="Okada T."/>
            <person name="Watanabe K."/>
        </authorList>
    </citation>
    <scope>NUCLEOTIDE SEQUENCE [LARGE SCALE GENOMIC DNA]</scope>
</reference>
<gene>
    <name evidence="2" type="ORF">LIER_42157</name>
</gene>
<protein>
    <submittedName>
        <fullName evidence="2">Uncharacterized protein</fullName>
    </submittedName>
</protein>
<name>A0AAV3RNK0_LITER</name>
<comment type="caution">
    <text evidence="2">The sequence shown here is derived from an EMBL/GenBank/DDBJ whole genome shotgun (WGS) entry which is preliminary data.</text>
</comment>
<dbReference type="Proteomes" id="UP001454036">
    <property type="component" value="Unassembled WGS sequence"/>
</dbReference>
<dbReference type="AlphaFoldDB" id="A0AAV3RNK0"/>
<evidence type="ECO:0000313" key="2">
    <source>
        <dbReference type="EMBL" id="GAA0177895.1"/>
    </source>
</evidence>
<evidence type="ECO:0000313" key="3">
    <source>
        <dbReference type="Proteomes" id="UP001454036"/>
    </source>
</evidence>